<evidence type="ECO:0000313" key="1">
    <source>
        <dbReference type="EMBL" id="KIK96482.1"/>
    </source>
</evidence>
<dbReference type="Proteomes" id="UP000054538">
    <property type="component" value="Unassembled WGS sequence"/>
</dbReference>
<gene>
    <name evidence="1" type="ORF">PAXRUDRAFT_138380</name>
</gene>
<reference evidence="2" key="2">
    <citation type="submission" date="2015-01" db="EMBL/GenBank/DDBJ databases">
        <title>Evolutionary Origins and Diversification of the Mycorrhizal Mutualists.</title>
        <authorList>
            <consortium name="DOE Joint Genome Institute"/>
            <consortium name="Mycorrhizal Genomics Consortium"/>
            <person name="Kohler A."/>
            <person name="Kuo A."/>
            <person name="Nagy L.G."/>
            <person name="Floudas D."/>
            <person name="Copeland A."/>
            <person name="Barry K.W."/>
            <person name="Cichocki N."/>
            <person name="Veneault-Fourrey C."/>
            <person name="LaButti K."/>
            <person name="Lindquist E.A."/>
            <person name="Lipzen A."/>
            <person name="Lundell T."/>
            <person name="Morin E."/>
            <person name="Murat C."/>
            <person name="Riley R."/>
            <person name="Ohm R."/>
            <person name="Sun H."/>
            <person name="Tunlid A."/>
            <person name="Henrissat B."/>
            <person name="Grigoriev I.V."/>
            <person name="Hibbett D.S."/>
            <person name="Martin F."/>
        </authorList>
    </citation>
    <scope>NUCLEOTIDE SEQUENCE [LARGE SCALE GENOMIC DNA]</scope>
    <source>
        <strain evidence="2">Ve08.2h10</strain>
    </source>
</reference>
<keyword evidence="2" id="KW-1185">Reference proteome</keyword>
<dbReference type="InParanoid" id="A0A0D0DFK5"/>
<reference evidence="1 2" key="1">
    <citation type="submission" date="2014-04" db="EMBL/GenBank/DDBJ databases">
        <authorList>
            <consortium name="DOE Joint Genome Institute"/>
            <person name="Kuo A."/>
            <person name="Kohler A."/>
            <person name="Jargeat P."/>
            <person name="Nagy L.G."/>
            <person name="Floudas D."/>
            <person name="Copeland A."/>
            <person name="Barry K.W."/>
            <person name="Cichocki N."/>
            <person name="Veneault-Fourrey C."/>
            <person name="LaButti K."/>
            <person name="Lindquist E.A."/>
            <person name="Lipzen A."/>
            <person name="Lundell T."/>
            <person name="Morin E."/>
            <person name="Murat C."/>
            <person name="Sun H."/>
            <person name="Tunlid A."/>
            <person name="Henrissat B."/>
            <person name="Grigoriev I.V."/>
            <person name="Hibbett D.S."/>
            <person name="Martin F."/>
            <person name="Nordberg H.P."/>
            <person name="Cantor M.N."/>
            <person name="Hua S.X."/>
        </authorList>
    </citation>
    <scope>NUCLEOTIDE SEQUENCE [LARGE SCALE GENOMIC DNA]</scope>
    <source>
        <strain evidence="1 2">Ve08.2h10</strain>
    </source>
</reference>
<organism evidence="1 2">
    <name type="scientific">Paxillus rubicundulus Ve08.2h10</name>
    <dbReference type="NCBI Taxonomy" id="930991"/>
    <lineage>
        <taxon>Eukaryota</taxon>
        <taxon>Fungi</taxon>
        <taxon>Dikarya</taxon>
        <taxon>Basidiomycota</taxon>
        <taxon>Agaricomycotina</taxon>
        <taxon>Agaricomycetes</taxon>
        <taxon>Agaricomycetidae</taxon>
        <taxon>Boletales</taxon>
        <taxon>Paxilineae</taxon>
        <taxon>Paxillaceae</taxon>
        <taxon>Paxillus</taxon>
    </lineage>
</organism>
<dbReference type="HOGENOM" id="CLU_001324_11_0_1"/>
<dbReference type="AlphaFoldDB" id="A0A0D0DFK5"/>
<dbReference type="OrthoDB" id="3353471at2759"/>
<proteinExistence type="predicted"/>
<evidence type="ECO:0000313" key="2">
    <source>
        <dbReference type="Proteomes" id="UP000054538"/>
    </source>
</evidence>
<accession>A0A0D0DFK5</accession>
<protein>
    <submittedName>
        <fullName evidence="1">Uncharacterized protein</fullName>
    </submittedName>
</protein>
<sequence>MSLDANKEEFPVLLCQHQFPVHPAFTITINKSQLYVALSCGTHPHNINIIFPQDQNTTKTINVVFTEVLRGLIDQM</sequence>
<dbReference type="EMBL" id="KN824984">
    <property type="protein sequence ID" value="KIK96482.1"/>
    <property type="molecule type" value="Genomic_DNA"/>
</dbReference>
<name>A0A0D0DFK5_9AGAM</name>